<feature type="region of interest" description="Disordered" evidence="7">
    <location>
        <begin position="69"/>
        <end position="90"/>
    </location>
</feature>
<evidence type="ECO:0000259" key="9">
    <source>
        <dbReference type="Pfam" id="PF00155"/>
    </source>
</evidence>
<dbReference type="GO" id="GO:0046513">
    <property type="term" value="P:ceramide biosynthetic process"/>
    <property type="evidence" value="ECO:0007669"/>
    <property type="project" value="TreeGrafter"/>
</dbReference>
<dbReference type="InParanoid" id="A0A316YRW2"/>
<evidence type="ECO:0000313" key="10">
    <source>
        <dbReference type="EMBL" id="PWN91554.1"/>
    </source>
</evidence>
<dbReference type="AlphaFoldDB" id="A0A316YRW2"/>
<keyword evidence="4 10" id="KW-0808">Transferase</keyword>
<dbReference type="OrthoDB" id="65434at2759"/>
<evidence type="ECO:0000256" key="3">
    <source>
        <dbReference type="ARBA" id="ARBA00013220"/>
    </source>
</evidence>
<dbReference type="GO" id="GO:0030170">
    <property type="term" value="F:pyridoxal phosphate binding"/>
    <property type="evidence" value="ECO:0007669"/>
    <property type="project" value="InterPro"/>
</dbReference>
<feature type="transmembrane region" description="Helical" evidence="8">
    <location>
        <begin position="129"/>
        <end position="147"/>
    </location>
</feature>
<protein>
    <recommendedName>
        <fullName evidence="3">serine C-palmitoyltransferase</fullName>
        <ecNumber evidence="3">2.3.1.50</ecNumber>
    </recommendedName>
</protein>
<dbReference type="GO" id="GO:0017059">
    <property type="term" value="C:serine palmitoyltransferase complex"/>
    <property type="evidence" value="ECO:0007669"/>
    <property type="project" value="TreeGrafter"/>
</dbReference>
<comment type="cofactor">
    <cofactor evidence="1">
        <name>pyridoxal 5'-phosphate</name>
        <dbReference type="ChEBI" id="CHEBI:597326"/>
    </cofactor>
</comment>
<dbReference type="InterPro" id="IPR001917">
    <property type="entry name" value="Aminotrans_II_pyridoxalP_BS"/>
</dbReference>
<dbReference type="CDD" id="cd06454">
    <property type="entry name" value="KBL_like"/>
    <property type="match status" value="1"/>
</dbReference>
<dbReference type="RefSeq" id="XP_025378752.1">
    <property type="nucleotide sequence ID" value="XM_025518775.1"/>
</dbReference>
<dbReference type="STRING" id="215250.A0A316YRW2"/>
<dbReference type="Proteomes" id="UP000245768">
    <property type="component" value="Unassembled WGS sequence"/>
</dbReference>
<dbReference type="PANTHER" id="PTHR13693">
    <property type="entry name" value="CLASS II AMINOTRANSFERASE/8-AMINO-7-OXONONANOATE SYNTHASE"/>
    <property type="match status" value="1"/>
</dbReference>
<dbReference type="Gene3D" id="3.40.640.10">
    <property type="entry name" value="Type I PLP-dependent aspartate aminotransferase-like (Major domain)"/>
    <property type="match status" value="1"/>
</dbReference>
<sequence>MNGHANGYDGQWLSRHANGSRGSEQSSPEDAQSQAPSLTTGSTSPSIDSLESIQDLHLRSQMHKGSSLMKTTLSKKGLQQQPPTSFDSSQDGTVLLHSEYGYCANQEFRHVSEHRKGSSLPSPIEEEPSYFIVLTTYFSYLILIVFGHMRDFFGKRLFPKAYRHLMEGNGYAALNSDFDSFYTRRLKARLDDCFSRPVTGVCGRTVLTLDRTSDDFYQSFRFTGEKTRALNISAYNYLGFAQSHGGCADAVFESLKRYGVSSFGSRLGAGSLDLQTQAEKLVSRFVGCEDSIVVSMGFATNSSTIPAVAAPGTLIISDEFNHTSIRFGARLSGAHIRQYKHNDMRQLESLLRECISQGMPRTHRPWKKILLVVEGLYSMEGTLVNLPELIRLKEKYKFFLYVDEAHSIGAIGPRGRGVCDYFGIDPKRVDILMGTFTKSFGAAGGYIAGSKALIDRVRLTNHSNVYGETLSPPVLTQVITSMASIMGVGNNEEEKALVPTWVDLPPRMSDGSEGRERLRRLAFNARYLSSGLRKLGFIIYGHRDSPIVPLLIFHPAKMPLFSRMMLDRQLSLPPSERWAKDASEIREEETKALSDPNYAASLDRACRPPIVVVVVAYPATPLISSRVRFCVSAAHTVEDMQNVMRATDEIGSLLGMKYGSGGAGGTWEIDEVIARPVDLVKWDGESPLESRRS</sequence>
<organism evidence="10 11">
    <name type="scientific">Acaromyces ingoldii</name>
    <dbReference type="NCBI Taxonomy" id="215250"/>
    <lineage>
        <taxon>Eukaryota</taxon>
        <taxon>Fungi</taxon>
        <taxon>Dikarya</taxon>
        <taxon>Basidiomycota</taxon>
        <taxon>Ustilaginomycotina</taxon>
        <taxon>Exobasidiomycetes</taxon>
        <taxon>Exobasidiales</taxon>
        <taxon>Cryptobasidiaceae</taxon>
        <taxon>Acaromyces</taxon>
    </lineage>
</organism>
<reference evidence="10 11" key="1">
    <citation type="journal article" date="2018" name="Mol. Biol. Evol.">
        <title>Broad Genomic Sampling Reveals a Smut Pathogenic Ancestry of the Fungal Clade Ustilaginomycotina.</title>
        <authorList>
            <person name="Kijpornyongpan T."/>
            <person name="Mondo S.J."/>
            <person name="Barry K."/>
            <person name="Sandor L."/>
            <person name="Lee J."/>
            <person name="Lipzen A."/>
            <person name="Pangilinan J."/>
            <person name="LaButti K."/>
            <person name="Hainaut M."/>
            <person name="Henrissat B."/>
            <person name="Grigoriev I.V."/>
            <person name="Spatafora J.W."/>
            <person name="Aime M.C."/>
        </authorList>
    </citation>
    <scope>NUCLEOTIDE SEQUENCE [LARGE SCALE GENOMIC DNA]</scope>
    <source>
        <strain evidence="10 11">MCA 4198</strain>
    </source>
</reference>
<dbReference type="SUPFAM" id="SSF53383">
    <property type="entry name" value="PLP-dependent transferases"/>
    <property type="match status" value="1"/>
</dbReference>
<gene>
    <name evidence="10" type="ORF">FA10DRAFT_229015</name>
</gene>
<comment type="catalytic activity">
    <reaction evidence="6">
        <text>L-serine + hexadecanoyl-CoA + H(+) = 3-oxosphinganine + CO2 + CoA</text>
        <dbReference type="Rhea" id="RHEA:14761"/>
        <dbReference type="ChEBI" id="CHEBI:15378"/>
        <dbReference type="ChEBI" id="CHEBI:16526"/>
        <dbReference type="ChEBI" id="CHEBI:33384"/>
        <dbReference type="ChEBI" id="CHEBI:57287"/>
        <dbReference type="ChEBI" id="CHEBI:57379"/>
        <dbReference type="ChEBI" id="CHEBI:58299"/>
        <dbReference type="EC" id="2.3.1.50"/>
    </reaction>
</comment>
<dbReference type="GO" id="GO:0004758">
    <property type="term" value="F:serine C-palmitoyltransferase activity"/>
    <property type="evidence" value="ECO:0007669"/>
    <property type="project" value="UniProtKB-EC"/>
</dbReference>
<comment type="similarity">
    <text evidence="2">Belongs to the class-II pyridoxal-phosphate-dependent aminotransferase family.</text>
</comment>
<accession>A0A316YRW2</accession>
<dbReference type="PROSITE" id="PS00599">
    <property type="entry name" value="AA_TRANSFER_CLASS_2"/>
    <property type="match status" value="1"/>
</dbReference>
<dbReference type="InterPro" id="IPR015424">
    <property type="entry name" value="PyrdxlP-dep_Trfase"/>
</dbReference>
<evidence type="ECO:0000256" key="7">
    <source>
        <dbReference type="SAM" id="MobiDB-lite"/>
    </source>
</evidence>
<keyword evidence="8" id="KW-0472">Membrane</keyword>
<dbReference type="GeneID" id="37040691"/>
<feature type="domain" description="Aminotransferase class I/classII large" evidence="9">
    <location>
        <begin position="230"/>
        <end position="645"/>
    </location>
</feature>
<dbReference type="PANTHER" id="PTHR13693:SF3">
    <property type="entry name" value="LD36009P"/>
    <property type="match status" value="1"/>
</dbReference>
<dbReference type="InterPro" id="IPR050087">
    <property type="entry name" value="AON_synthase_class-II"/>
</dbReference>
<evidence type="ECO:0000256" key="6">
    <source>
        <dbReference type="ARBA" id="ARBA00048528"/>
    </source>
</evidence>
<dbReference type="Gene3D" id="3.90.1150.10">
    <property type="entry name" value="Aspartate Aminotransferase, domain 1"/>
    <property type="match status" value="2"/>
</dbReference>
<dbReference type="GO" id="GO:0046512">
    <property type="term" value="P:sphingosine biosynthetic process"/>
    <property type="evidence" value="ECO:0007669"/>
    <property type="project" value="TreeGrafter"/>
</dbReference>
<dbReference type="Pfam" id="PF00155">
    <property type="entry name" value="Aminotran_1_2"/>
    <property type="match status" value="1"/>
</dbReference>
<dbReference type="EC" id="2.3.1.50" evidence="3"/>
<keyword evidence="8" id="KW-0812">Transmembrane</keyword>
<evidence type="ECO:0000256" key="5">
    <source>
        <dbReference type="ARBA" id="ARBA00022898"/>
    </source>
</evidence>
<evidence type="ECO:0000313" key="11">
    <source>
        <dbReference type="Proteomes" id="UP000245768"/>
    </source>
</evidence>
<dbReference type="EMBL" id="KZ819635">
    <property type="protein sequence ID" value="PWN91554.1"/>
    <property type="molecule type" value="Genomic_DNA"/>
</dbReference>
<feature type="region of interest" description="Disordered" evidence="7">
    <location>
        <begin position="1"/>
        <end position="48"/>
    </location>
</feature>
<evidence type="ECO:0000256" key="4">
    <source>
        <dbReference type="ARBA" id="ARBA00022679"/>
    </source>
</evidence>
<evidence type="ECO:0000256" key="1">
    <source>
        <dbReference type="ARBA" id="ARBA00001933"/>
    </source>
</evidence>
<evidence type="ECO:0000256" key="2">
    <source>
        <dbReference type="ARBA" id="ARBA00008392"/>
    </source>
</evidence>
<keyword evidence="8" id="KW-1133">Transmembrane helix</keyword>
<name>A0A316YRW2_9BASI</name>
<feature type="compositionally biased region" description="Polar residues" evidence="7">
    <location>
        <begin position="20"/>
        <end position="48"/>
    </location>
</feature>
<dbReference type="FunCoup" id="A0A316YRW2">
    <property type="interactions" value="141"/>
</dbReference>
<dbReference type="InterPro" id="IPR015422">
    <property type="entry name" value="PyrdxlP-dep_Trfase_small"/>
</dbReference>
<evidence type="ECO:0000256" key="8">
    <source>
        <dbReference type="SAM" id="Phobius"/>
    </source>
</evidence>
<dbReference type="InterPro" id="IPR015421">
    <property type="entry name" value="PyrdxlP-dep_Trfase_major"/>
</dbReference>
<proteinExistence type="inferred from homology"/>
<keyword evidence="11" id="KW-1185">Reference proteome</keyword>
<keyword evidence="5" id="KW-0663">Pyridoxal phosphate</keyword>
<dbReference type="InterPro" id="IPR004839">
    <property type="entry name" value="Aminotransferase_I/II_large"/>
</dbReference>
<dbReference type="GO" id="GO:0016020">
    <property type="term" value="C:membrane"/>
    <property type="evidence" value="ECO:0007669"/>
    <property type="project" value="GOC"/>
</dbReference>